<keyword evidence="4" id="KW-1185">Reference proteome</keyword>
<reference evidence="3" key="1">
    <citation type="submission" date="2023-05" db="EMBL/GenBank/DDBJ databases">
        <authorList>
            <person name="Huff M."/>
        </authorList>
    </citation>
    <scope>NUCLEOTIDE SEQUENCE</scope>
</reference>
<evidence type="ECO:0000256" key="1">
    <source>
        <dbReference type="SAM" id="MobiDB-lite"/>
    </source>
</evidence>
<organism evidence="3 4">
    <name type="scientific">Fraxinus pennsylvanica</name>
    <dbReference type="NCBI Taxonomy" id="56036"/>
    <lineage>
        <taxon>Eukaryota</taxon>
        <taxon>Viridiplantae</taxon>
        <taxon>Streptophyta</taxon>
        <taxon>Embryophyta</taxon>
        <taxon>Tracheophyta</taxon>
        <taxon>Spermatophyta</taxon>
        <taxon>Magnoliopsida</taxon>
        <taxon>eudicotyledons</taxon>
        <taxon>Gunneridae</taxon>
        <taxon>Pentapetalae</taxon>
        <taxon>asterids</taxon>
        <taxon>lamiids</taxon>
        <taxon>Lamiales</taxon>
        <taxon>Oleaceae</taxon>
        <taxon>Oleeae</taxon>
        <taxon>Fraxinus</taxon>
    </lineage>
</organism>
<accession>A0AAD1ZGF5</accession>
<dbReference type="EMBL" id="OU503045">
    <property type="protein sequence ID" value="CAI9768914.1"/>
    <property type="molecule type" value="Genomic_DNA"/>
</dbReference>
<protein>
    <recommendedName>
        <fullName evidence="2">TRF2/HOY1 PH-like domain-containing protein</fullName>
    </recommendedName>
</protein>
<feature type="region of interest" description="Disordered" evidence="1">
    <location>
        <begin position="1"/>
        <end position="43"/>
    </location>
</feature>
<feature type="domain" description="TRF2/HOY1 PH-like" evidence="2">
    <location>
        <begin position="100"/>
        <end position="177"/>
    </location>
</feature>
<dbReference type="PANTHER" id="PTHR33494:SF5">
    <property type="entry name" value="F10A16.6 PROTEIN"/>
    <property type="match status" value="1"/>
</dbReference>
<gene>
    <name evidence="3" type="ORF">FPE_LOCUS17376</name>
</gene>
<evidence type="ECO:0000313" key="3">
    <source>
        <dbReference type="EMBL" id="CAI9768914.1"/>
    </source>
</evidence>
<dbReference type="Pfam" id="PF24818">
    <property type="entry name" value="PH_TRF2_HOY1"/>
    <property type="match status" value="1"/>
</dbReference>
<name>A0AAD1ZGF5_9LAMI</name>
<evidence type="ECO:0000259" key="2">
    <source>
        <dbReference type="Pfam" id="PF24818"/>
    </source>
</evidence>
<proteinExistence type="predicted"/>
<dbReference type="InterPro" id="IPR057939">
    <property type="entry name" value="TRF2_HOY1_PH"/>
</dbReference>
<dbReference type="PANTHER" id="PTHR33494">
    <property type="entry name" value="OS02G0793800 PROTEIN"/>
    <property type="match status" value="1"/>
</dbReference>
<dbReference type="Proteomes" id="UP000834106">
    <property type="component" value="Chromosome 10"/>
</dbReference>
<dbReference type="AlphaFoldDB" id="A0AAD1ZGF5"/>
<evidence type="ECO:0000313" key="4">
    <source>
        <dbReference type="Proteomes" id="UP000834106"/>
    </source>
</evidence>
<sequence>MEDEGFSTSEEFEKTPYFEESGNRNYESDGSEQSGSKALPEFDMQEQGIMDSSENSSPLGLTLRKTPSFVDLVHKTLEKGKQKVRSQTKTNYGEKAKASNFPAKLLRIGTWQRMTTYEGDLVAKIYYAKRKIVWEILQRPLKCKIETQWSDIIGIRAMMPPNGEGTLEIEINTRGMMAMDRSARALDTRARLDLSSYPQTSLDSFFGLYGYESSSTHGSRGPCAKWMS</sequence>